<evidence type="ECO:0000259" key="1">
    <source>
        <dbReference type="Pfam" id="PF19054"/>
    </source>
</evidence>
<sequence length="283" mass="31937">MQRISPPLRQRHLAQILRDLRSDRDQTLSDAITQLRQLGRAWSRTKLSRVETGESLPTPGDLADLLDVYEVNSDTRATCEELARQARLKPWWKEYAAVVGEYVALETEATIERSWQPLLVPGLLQTADYAREIFTAGQHGSSPRLVELQLKARLARQRELLGCDLPVELHGVIGEQALRRRIGTRDTMFEQLERLVVMASWPNVVIQVLEDSVGAHPGLSGPFVLLSLPGGANYVYFETPPDERVADKIDTVREYERCFERLAALALTPEQSAVFVSEILKEL</sequence>
<dbReference type="EMBL" id="JACHIN010000010">
    <property type="protein sequence ID" value="MBB5081310.1"/>
    <property type="molecule type" value="Genomic_DNA"/>
</dbReference>
<gene>
    <name evidence="2" type="ORF">HNR40_006805</name>
</gene>
<dbReference type="Proteomes" id="UP000568380">
    <property type="component" value="Unassembled WGS sequence"/>
</dbReference>
<feature type="domain" description="DUF5753" evidence="1">
    <location>
        <begin position="101"/>
        <end position="277"/>
    </location>
</feature>
<evidence type="ECO:0000313" key="2">
    <source>
        <dbReference type="EMBL" id="MBB5081310.1"/>
    </source>
</evidence>
<dbReference type="InterPro" id="IPR043917">
    <property type="entry name" value="DUF5753"/>
</dbReference>
<reference evidence="2 3" key="1">
    <citation type="submission" date="2020-08" db="EMBL/GenBank/DDBJ databases">
        <title>Genomic Encyclopedia of Type Strains, Phase IV (KMG-IV): sequencing the most valuable type-strain genomes for metagenomic binning, comparative biology and taxonomic classification.</title>
        <authorList>
            <person name="Goeker M."/>
        </authorList>
    </citation>
    <scope>NUCLEOTIDE SEQUENCE [LARGE SCALE GENOMIC DNA]</scope>
    <source>
        <strain evidence="2 3">DSM 45385</strain>
    </source>
</reference>
<proteinExistence type="predicted"/>
<dbReference type="CDD" id="cd00093">
    <property type="entry name" value="HTH_XRE"/>
    <property type="match status" value="1"/>
</dbReference>
<comment type="caution">
    <text evidence="2">The sequence shown here is derived from an EMBL/GenBank/DDBJ whole genome shotgun (WGS) entry which is preliminary data.</text>
</comment>
<name>A0A7W8EHU0_9ACTN</name>
<protein>
    <recommendedName>
        <fullName evidence="1">DUF5753 domain-containing protein</fullName>
    </recommendedName>
</protein>
<keyword evidence="3" id="KW-1185">Reference proteome</keyword>
<accession>A0A7W8EHU0</accession>
<dbReference type="Pfam" id="PF13560">
    <property type="entry name" value="HTH_31"/>
    <property type="match status" value="1"/>
</dbReference>
<dbReference type="RefSeq" id="WP_184968561.1">
    <property type="nucleotide sequence ID" value="NZ_JACHIN010000010.1"/>
</dbReference>
<dbReference type="Pfam" id="PF19054">
    <property type="entry name" value="DUF5753"/>
    <property type="match status" value="1"/>
</dbReference>
<dbReference type="AlphaFoldDB" id="A0A7W8EHU0"/>
<dbReference type="InterPro" id="IPR010982">
    <property type="entry name" value="Lambda_DNA-bd_dom_sf"/>
</dbReference>
<dbReference type="GO" id="GO:0003677">
    <property type="term" value="F:DNA binding"/>
    <property type="evidence" value="ECO:0007669"/>
    <property type="project" value="InterPro"/>
</dbReference>
<organism evidence="2 3">
    <name type="scientific">Nonomuraea endophytica</name>
    <dbReference type="NCBI Taxonomy" id="714136"/>
    <lineage>
        <taxon>Bacteria</taxon>
        <taxon>Bacillati</taxon>
        <taxon>Actinomycetota</taxon>
        <taxon>Actinomycetes</taxon>
        <taxon>Streptosporangiales</taxon>
        <taxon>Streptosporangiaceae</taxon>
        <taxon>Nonomuraea</taxon>
    </lineage>
</organism>
<evidence type="ECO:0000313" key="3">
    <source>
        <dbReference type="Proteomes" id="UP000568380"/>
    </source>
</evidence>
<dbReference type="Gene3D" id="1.10.260.40">
    <property type="entry name" value="lambda repressor-like DNA-binding domains"/>
    <property type="match status" value="1"/>
</dbReference>
<dbReference type="InterPro" id="IPR001387">
    <property type="entry name" value="Cro/C1-type_HTH"/>
</dbReference>